<evidence type="ECO:0000256" key="5">
    <source>
        <dbReference type="ARBA" id="ARBA00023136"/>
    </source>
</evidence>
<dbReference type="InterPro" id="IPR025383">
    <property type="entry name" value="MrpA_C/MbhD"/>
</dbReference>
<proteinExistence type="predicted"/>
<dbReference type="EMBL" id="MTEI01000003">
    <property type="protein sequence ID" value="OQW88934.1"/>
    <property type="molecule type" value="Genomic_DNA"/>
</dbReference>
<organism evidence="8 9">
    <name type="scientific">Rhodoferax ferrireducens</name>
    <dbReference type="NCBI Taxonomy" id="192843"/>
    <lineage>
        <taxon>Bacteria</taxon>
        <taxon>Pseudomonadati</taxon>
        <taxon>Pseudomonadota</taxon>
        <taxon>Betaproteobacteria</taxon>
        <taxon>Burkholderiales</taxon>
        <taxon>Comamonadaceae</taxon>
        <taxon>Rhodoferax</taxon>
    </lineage>
</organism>
<sequence length="86" mass="8876">MMTMMMVVLCVAMIGAALLAIKGKSLPIAILAAGLVSLVASVVFLIMASPDVAMTEAAIGSGLTTFLFFFVLGRVRAGEQDGDSHD</sequence>
<comment type="subcellular location">
    <subcellularLocation>
        <location evidence="1">Cell membrane</location>
        <topology evidence="1">Multi-pass membrane protein</topology>
    </subcellularLocation>
</comment>
<protein>
    <recommendedName>
        <fullName evidence="7">MrpA C-terminal/MbhD domain-containing protein</fullName>
    </recommendedName>
</protein>
<keyword evidence="5 6" id="KW-0472">Membrane</keyword>
<evidence type="ECO:0000256" key="6">
    <source>
        <dbReference type="SAM" id="Phobius"/>
    </source>
</evidence>
<dbReference type="Proteomes" id="UP000192505">
    <property type="component" value="Unassembled WGS sequence"/>
</dbReference>
<keyword evidence="2" id="KW-1003">Cell membrane</keyword>
<evidence type="ECO:0000256" key="4">
    <source>
        <dbReference type="ARBA" id="ARBA00022989"/>
    </source>
</evidence>
<feature type="transmembrane region" description="Helical" evidence="6">
    <location>
        <begin position="57"/>
        <end position="77"/>
    </location>
</feature>
<dbReference type="Pfam" id="PF13244">
    <property type="entry name" value="MbhD"/>
    <property type="match status" value="1"/>
</dbReference>
<evidence type="ECO:0000259" key="7">
    <source>
        <dbReference type="Pfam" id="PF13244"/>
    </source>
</evidence>
<evidence type="ECO:0000313" key="9">
    <source>
        <dbReference type="Proteomes" id="UP000192505"/>
    </source>
</evidence>
<evidence type="ECO:0000256" key="3">
    <source>
        <dbReference type="ARBA" id="ARBA00022692"/>
    </source>
</evidence>
<evidence type="ECO:0000256" key="2">
    <source>
        <dbReference type="ARBA" id="ARBA00022475"/>
    </source>
</evidence>
<evidence type="ECO:0000256" key="1">
    <source>
        <dbReference type="ARBA" id="ARBA00004651"/>
    </source>
</evidence>
<keyword evidence="4 6" id="KW-1133">Transmembrane helix</keyword>
<feature type="domain" description="MrpA C-terminal/MbhD" evidence="7">
    <location>
        <begin position="12"/>
        <end position="76"/>
    </location>
</feature>
<dbReference type="AlphaFoldDB" id="A0A1W9KWH6"/>
<name>A0A1W9KWH6_9BURK</name>
<feature type="transmembrane region" description="Helical" evidence="6">
    <location>
        <begin position="30"/>
        <end position="48"/>
    </location>
</feature>
<accession>A0A1W9KWH6</accession>
<dbReference type="GO" id="GO:0005886">
    <property type="term" value="C:plasma membrane"/>
    <property type="evidence" value="ECO:0007669"/>
    <property type="project" value="UniProtKB-SubCell"/>
</dbReference>
<gene>
    <name evidence="8" type="ORF">BWK72_07620</name>
</gene>
<reference evidence="8 9" key="1">
    <citation type="submission" date="2017-01" db="EMBL/GenBank/DDBJ databases">
        <title>Novel large sulfur bacteria in the metagenomes of groundwater-fed chemosynthetic microbial mats in the Lake Huron basin.</title>
        <authorList>
            <person name="Sharrar A.M."/>
            <person name="Flood B.E."/>
            <person name="Bailey J.V."/>
            <person name="Jones D.S."/>
            <person name="Biddanda B."/>
            <person name="Ruberg S.A."/>
            <person name="Marcus D.N."/>
            <person name="Dick G.J."/>
        </authorList>
    </citation>
    <scope>NUCLEOTIDE SEQUENCE [LARGE SCALE GENOMIC DNA]</scope>
    <source>
        <strain evidence="8">A7</strain>
    </source>
</reference>
<keyword evidence="3 6" id="KW-0812">Transmembrane</keyword>
<comment type="caution">
    <text evidence="8">The sequence shown here is derived from an EMBL/GenBank/DDBJ whole genome shotgun (WGS) entry which is preliminary data.</text>
</comment>
<evidence type="ECO:0000313" key="8">
    <source>
        <dbReference type="EMBL" id="OQW88934.1"/>
    </source>
</evidence>